<dbReference type="InterPro" id="IPR024632">
    <property type="entry name" value="PLipase_D_C"/>
</dbReference>
<dbReference type="STRING" id="4072.A0A2G2YKR6"/>
<dbReference type="PANTHER" id="PTHR18896:SF140">
    <property type="entry name" value="PHOSPHOLIPASE D"/>
    <property type="match status" value="1"/>
</dbReference>
<protein>
    <recommendedName>
        <fullName evidence="3">Phospholipase D C-terminal domain-containing protein</fullName>
    </recommendedName>
</protein>
<evidence type="ECO:0000313" key="4">
    <source>
        <dbReference type="EMBL" id="PHT70352.1"/>
    </source>
</evidence>
<proteinExistence type="predicted"/>
<gene>
    <name evidence="4" type="ORF">T459_25456</name>
</gene>
<evidence type="ECO:0000256" key="2">
    <source>
        <dbReference type="ARBA" id="ARBA00023098"/>
    </source>
</evidence>
<dbReference type="InterPro" id="IPR015679">
    <property type="entry name" value="PLipase_D_fam"/>
</dbReference>
<dbReference type="GO" id="GO:0006629">
    <property type="term" value="P:lipid metabolic process"/>
    <property type="evidence" value="ECO:0007669"/>
    <property type="project" value="UniProtKB-KW"/>
</dbReference>
<reference evidence="4 5" key="1">
    <citation type="journal article" date="2014" name="Nat. Genet.">
        <title>Genome sequence of the hot pepper provides insights into the evolution of pungency in Capsicum species.</title>
        <authorList>
            <person name="Kim S."/>
            <person name="Park M."/>
            <person name="Yeom S.I."/>
            <person name="Kim Y.M."/>
            <person name="Lee J.M."/>
            <person name="Lee H.A."/>
            <person name="Seo E."/>
            <person name="Choi J."/>
            <person name="Cheong K."/>
            <person name="Kim K.T."/>
            <person name="Jung K."/>
            <person name="Lee G.W."/>
            <person name="Oh S.K."/>
            <person name="Bae C."/>
            <person name="Kim S.B."/>
            <person name="Lee H.Y."/>
            <person name="Kim S.Y."/>
            <person name="Kim M.S."/>
            <person name="Kang B.C."/>
            <person name="Jo Y.D."/>
            <person name="Yang H.B."/>
            <person name="Jeong H.J."/>
            <person name="Kang W.H."/>
            <person name="Kwon J.K."/>
            <person name="Shin C."/>
            <person name="Lim J.Y."/>
            <person name="Park J.H."/>
            <person name="Huh J.H."/>
            <person name="Kim J.S."/>
            <person name="Kim B.D."/>
            <person name="Cohen O."/>
            <person name="Paran I."/>
            <person name="Suh M.C."/>
            <person name="Lee S.B."/>
            <person name="Kim Y.K."/>
            <person name="Shin Y."/>
            <person name="Noh S.J."/>
            <person name="Park J."/>
            <person name="Seo Y.S."/>
            <person name="Kwon S.Y."/>
            <person name="Kim H.A."/>
            <person name="Park J.M."/>
            <person name="Kim H.J."/>
            <person name="Choi S.B."/>
            <person name="Bosland P.W."/>
            <person name="Reeves G."/>
            <person name="Jo S.H."/>
            <person name="Lee B.W."/>
            <person name="Cho H.T."/>
            <person name="Choi H.S."/>
            <person name="Lee M.S."/>
            <person name="Yu Y."/>
            <person name="Do Choi Y."/>
            <person name="Park B.S."/>
            <person name="van Deynze A."/>
            <person name="Ashrafi H."/>
            <person name="Hill T."/>
            <person name="Kim W.T."/>
            <person name="Pai H.S."/>
            <person name="Ahn H.K."/>
            <person name="Yeam I."/>
            <person name="Giovannoni J.J."/>
            <person name="Rose J.K."/>
            <person name="Sorensen I."/>
            <person name="Lee S.J."/>
            <person name="Kim R.W."/>
            <person name="Choi I.Y."/>
            <person name="Choi B.S."/>
            <person name="Lim J.S."/>
            <person name="Lee Y.H."/>
            <person name="Choi D."/>
        </authorList>
    </citation>
    <scope>NUCLEOTIDE SEQUENCE [LARGE SCALE GENOMIC DNA]</scope>
    <source>
        <strain evidence="5">cv. CM334</strain>
    </source>
</reference>
<accession>A0A2G2YKR6</accession>
<sequence length="119" mass="13378">MAAGLASLHSHLECSLPAEDRNVYGYRMSLWAEHFGLVENTFMEPQIMECVRHVNEMARYNWNAFAGDEYKKIKGHLMQYPVQISKNGDVTNLPGFECFLDVGGKILGEPTTLPNALTT</sequence>
<dbReference type="EMBL" id="AYRZ02000010">
    <property type="protein sequence ID" value="PHT70352.1"/>
    <property type="molecule type" value="Genomic_DNA"/>
</dbReference>
<dbReference type="AlphaFoldDB" id="A0A2G2YKR6"/>
<name>A0A2G2YKR6_CAPAN</name>
<evidence type="ECO:0000259" key="3">
    <source>
        <dbReference type="Pfam" id="PF12357"/>
    </source>
</evidence>
<evidence type="ECO:0000256" key="1">
    <source>
        <dbReference type="ARBA" id="ARBA00022737"/>
    </source>
</evidence>
<dbReference type="Gramene" id="PHT70352">
    <property type="protein sequence ID" value="PHT70352"/>
    <property type="gene ID" value="T459_25456"/>
</dbReference>
<feature type="domain" description="Phospholipase D C-terminal" evidence="3">
    <location>
        <begin position="39"/>
        <end position="109"/>
    </location>
</feature>
<keyword evidence="2" id="KW-0443">Lipid metabolism</keyword>
<reference evidence="4 5" key="2">
    <citation type="journal article" date="2017" name="Genome Biol.">
        <title>New reference genome sequences of hot pepper reveal the massive evolution of plant disease-resistance genes by retroduplication.</title>
        <authorList>
            <person name="Kim S."/>
            <person name="Park J."/>
            <person name="Yeom S.I."/>
            <person name="Kim Y.M."/>
            <person name="Seo E."/>
            <person name="Kim K.T."/>
            <person name="Kim M.S."/>
            <person name="Lee J.M."/>
            <person name="Cheong K."/>
            <person name="Shin H.S."/>
            <person name="Kim S.B."/>
            <person name="Han K."/>
            <person name="Lee J."/>
            <person name="Park M."/>
            <person name="Lee H.A."/>
            <person name="Lee H.Y."/>
            <person name="Lee Y."/>
            <person name="Oh S."/>
            <person name="Lee J.H."/>
            <person name="Choi E."/>
            <person name="Choi E."/>
            <person name="Lee S.E."/>
            <person name="Jeon J."/>
            <person name="Kim H."/>
            <person name="Choi G."/>
            <person name="Song H."/>
            <person name="Lee J."/>
            <person name="Lee S.C."/>
            <person name="Kwon J.K."/>
            <person name="Lee H.Y."/>
            <person name="Koo N."/>
            <person name="Hong Y."/>
            <person name="Kim R.W."/>
            <person name="Kang W.H."/>
            <person name="Huh J.H."/>
            <person name="Kang B.C."/>
            <person name="Yang T.J."/>
            <person name="Lee Y.H."/>
            <person name="Bennetzen J.L."/>
            <person name="Choi D."/>
        </authorList>
    </citation>
    <scope>NUCLEOTIDE SEQUENCE [LARGE SCALE GENOMIC DNA]</scope>
    <source>
        <strain evidence="5">cv. CM334</strain>
    </source>
</reference>
<dbReference type="OMA" id="IGHLEEC"/>
<dbReference type="PANTHER" id="PTHR18896">
    <property type="entry name" value="PHOSPHOLIPASE D"/>
    <property type="match status" value="1"/>
</dbReference>
<organism evidence="4 5">
    <name type="scientific">Capsicum annuum</name>
    <name type="common">Capsicum pepper</name>
    <dbReference type="NCBI Taxonomy" id="4072"/>
    <lineage>
        <taxon>Eukaryota</taxon>
        <taxon>Viridiplantae</taxon>
        <taxon>Streptophyta</taxon>
        <taxon>Embryophyta</taxon>
        <taxon>Tracheophyta</taxon>
        <taxon>Spermatophyta</taxon>
        <taxon>Magnoliopsida</taxon>
        <taxon>eudicotyledons</taxon>
        <taxon>Gunneridae</taxon>
        <taxon>Pentapetalae</taxon>
        <taxon>asterids</taxon>
        <taxon>lamiids</taxon>
        <taxon>Solanales</taxon>
        <taxon>Solanaceae</taxon>
        <taxon>Solanoideae</taxon>
        <taxon>Capsiceae</taxon>
        <taxon>Capsicum</taxon>
    </lineage>
</organism>
<dbReference type="Pfam" id="PF12357">
    <property type="entry name" value="PLD_C"/>
    <property type="match status" value="1"/>
</dbReference>
<keyword evidence="1" id="KW-0677">Repeat</keyword>
<keyword evidence="5" id="KW-1185">Reference proteome</keyword>
<comment type="caution">
    <text evidence="4">The sequence shown here is derived from an EMBL/GenBank/DDBJ whole genome shotgun (WGS) entry which is preliminary data.</text>
</comment>
<dbReference type="Proteomes" id="UP000222542">
    <property type="component" value="Unassembled WGS sequence"/>
</dbReference>
<evidence type="ECO:0000313" key="5">
    <source>
        <dbReference type="Proteomes" id="UP000222542"/>
    </source>
</evidence>